<dbReference type="PANTHER" id="PTHR33734:SF22">
    <property type="entry name" value="MEMBRANE-BOUND LYTIC MUREIN TRANSGLYCOSYLASE D"/>
    <property type="match status" value="1"/>
</dbReference>
<dbReference type="SMART" id="SM00257">
    <property type="entry name" value="LysM"/>
    <property type="match status" value="1"/>
</dbReference>
<dbReference type="EC" id="3.2.1.-" evidence="2"/>
<dbReference type="RefSeq" id="WP_373865397.1">
    <property type="nucleotide sequence ID" value="NZ_BEXB01000011.1"/>
</dbReference>
<name>A0A4Y1ZAS3_9BACL</name>
<reference evidence="2 3" key="1">
    <citation type="submission" date="2017-11" db="EMBL/GenBank/DDBJ databases">
        <title>Draft Genome Sequence of Sporolactobacillus inulinus NBRC 111894 Isolated from Koso, a Japanese Sugar-Vegetable Fermented Beverage.</title>
        <authorList>
            <person name="Chiou T.Y."/>
            <person name="Oshima K."/>
            <person name="Suda W."/>
            <person name="Hattori M."/>
            <person name="Takahashi T."/>
        </authorList>
    </citation>
    <scope>NUCLEOTIDE SEQUENCE [LARGE SCALE GENOMIC DNA]</scope>
    <source>
        <strain evidence="2 3">NBRC111894</strain>
    </source>
</reference>
<evidence type="ECO:0000313" key="2">
    <source>
        <dbReference type="EMBL" id="GAY76157.1"/>
    </source>
</evidence>
<organism evidence="2 3">
    <name type="scientific">Sporolactobacillus inulinus</name>
    <dbReference type="NCBI Taxonomy" id="2078"/>
    <lineage>
        <taxon>Bacteria</taxon>
        <taxon>Bacillati</taxon>
        <taxon>Bacillota</taxon>
        <taxon>Bacilli</taxon>
        <taxon>Bacillales</taxon>
        <taxon>Sporolactobacillaceae</taxon>
        <taxon>Sporolactobacillus</taxon>
    </lineage>
</organism>
<dbReference type="EMBL" id="BEXB01000011">
    <property type="protein sequence ID" value="GAY76157.1"/>
    <property type="molecule type" value="Genomic_DNA"/>
</dbReference>
<dbReference type="Gene3D" id="3.10.350.10">
    <property type="entry name" value="LysM domain"/>
    <property type="match status" value="1"/>
</dbReference>
<dbReference type="SUPFAM" id="SSF54106">
    <property type="entry name" value="LysM domain"/>
    <property type="match status" value="1"/>
</dbReference>
<evidence type="ECO:0000259" key="1">
    <source>
        <dbReference type="PROSITE" id="PS51782"/>
    </source>
</evidence>
<dbReference type="PANTHER" id="PTHR33734">
    <property type="entry name" value="LYSM DOMAIN-CONTAINING GPI-ANCHORED PROTEIN 2"/>
    <property type="match status" value="1"/>
</dbReference>
<accession>A0A4Y1ZAS3</accession>
<proteinExistence type="predicted"/>
<comment type="caution">
    <text evidence="2">The sequence shown here is derived from an EMBL/GenBank/DDBJ whole genome shotgun (WGS) entry which is preliminary data.</text>
</comment>
<sequence length="66" mass="7492">MNDLSDTMIHPGQKLNLQDPQQTYTVKSGDSLWAIADKHDTTVKQLMTANHLDSDLIYPEDHLTIK</sequence>
<feature type="domain" description="LysM" evidence="1">
    <location>
        <begin position="22"/>
        <end position="65"/>
    </location>
</feature>
<dbReference type="InterPro" id="IPR018392">
    <property type="entry name" value="LysM"/>
</dbReference>
<dbReference type="AlphaFoldDB" id="A0A4Y1ZAS3"/>
<gene>
    <name evidence="2" type="ORF">NBRC111894_1711</name>
</gene>
<dbReference type="CDD" id="cd00118">
    <property type="entry name" value="LysM"/>
    <property type="match status" value="1"/>
</dbReference>
<keyword evidence="2" id="KW-0378">Hydrolase</keyword>
<dbReference type="PROSITE" id="PS51782">
    <property type="entry name" value="LYSM"/>
    <property type="match status" value="1"/>
</dbReference>
<dbReference type="Proteomes" id="UP000319716">
    <property type="component" value="Unassembled WGS sequence"/>
</dbReference>
<dbReference type="Pfam" id="PF01476">
    <property type="entry name" value="LysM"/>
    <property type="match status" value="2"/>
</dbReference>
<dbReference type="GO" id="GO:0016798">
    <property type="term" value="F:hydrolase activity, acting on glycosyl bonds"/>
    <property type="evidence" value="ECO:0007669"/>
    <property type="project" value="UniProtKB-KW"/>
</dbReference>
<dbReference type="GO" id="GO:0008932">
    <property type="term" value="F:lytic endotransglycosylase activity"/>
    <property type="evidence" value="ECO:0007669"/>
    <property type="project" value="TreeGrafter"/>
</dbReference>
<dbReference type="InterPro" id="IPR036779">
    <property type="entry name" value="LysM_dom_sf"/>
</dbReference>
<protein>
    <submittedName>
        <fullName evidence="2">Membrane-bound lytic murein transglycosylase D</fullName>
        <ecNumber evidence="2">3.2.1.-</ecNumber>
    </submittedName>
</protein>
<keyword evidence="2" id="KW-0326">Glycosidase</keyword>
<evidence type="ECO:0000313" key="3">
    <source>
        <dbReference type="Proteomes" id="UP000319716"/>
    </source>
</evidence>